<dbReference type="InterPro" id="IPR017853">
    <property type="entry name" value="GH"/>
</dbReference>
<dbReference type="OrthoDB" id="424706at2759"/>
<accession>A0A812MTE3</accession>
<dbReference type="AlphaFoldDB" id="A0A812MTE3"/>
<comment type="caution">
    <text evidence="1">The sequence shown here is derived from an EMBL/GenBank/DDBJ whole genome shotgun (WGS) entry which is preliminary data.</text>
</comment>
<dbReference type="Proteomes" id="UP000649617">
    <property type="component" value="Unassembled WGS sequence"/>
</dbReference>
<evidence type="ECO:0000313" key="1">
    <source>
        <dbReference type="EMBL" id="CAE7266649.1"/>
    </source>
</evidence>
<keyword evidence="2" id="KW-1185">Reference proteome</keyword>
<organism evidence="1 2">
    <name type="scientific">Symbiodinium pilosum</name>
    <name type="common">Dinoflagellate</name>
    <dbReference type="NCBI Taxonomy" id="2952"/>
    <lineage>
        <taxon>Eukaryota</taxon>
        <taxon>Sar</taxon>
        <taxon>Alveolata</taxon>
        <taxon>Dinophyceae</taxon>
        <taxon>Suessiales</taxon>
        <taxon>Symbiodiniaceae</taxon>
        <taxon>Symbiodinium</taxon>
    </lineage>
</organism>
<name>A0A812MTE3_SYMPI</name>
<dbReference type="Gene3D" id="3.20.20.80">
    <property type="entry name" value="Glycosidases"/>
    <property type="match status" value="1"/>
</dbReference>
<dbReference type="SUPFAM" id="SSF51445">
    <property type="entry name" value="(Trans)glycosidases"/>
    <property type="match status" value="1"/>
</dbReference>
<feature type="non-terminal residue" evidence="1">
    <location>
        <position position="1"/>
    </location>
</feature>
<gene>
    <name evidence="1" type="ORF">SPIL2461_LOCUS5772</name>
</gene>
<protein>
    <recommendedName>
        <fullName evidence="3">Glycoside hydrolase family 5 domain-containing protein</fullName>
    </recommendedName>
</protein>
<evidence type="ECO:0008006" key="3">
    <source>
        <dbReference type="Google" id="ProtNLM"/>
    </source>
</evidence>
<evidence type="ECO:0000313" key="2">
    <source>
        <dbReference type="Proteomes" id="UP000649617"/>
    </source>
</evidence>
<proteinExistence type="predicted"/>
<reference evidence="1" key="1">
    <citation type="submission" date="2021-02" db="EMBL/GenBank/DDBJ databases">
        <authorList>
            <person name="Dougan E. K."/>
            <person name="Rhodes N."/>
            <person name="Thang M."/>
            <person name="Chan C."/>
        </authorList>
    </citation>
    <scope>NUCLEOTIDE SEQUENCE</scope>
</reference>
<sequence length="327" mass="37406">VAGFSAVRIFLHEELFHRHGMAFLQDVSRLLDVLHRQGMSTMIVLFDACWRPDAGEPGEDLFLPGVHNSAWVQCPTHTVLRAFGLGEAWASDRLQHYVTAVVRRFATDPRVAIWDIYNEPTMRQSEHLILPRLAALNGWPPGKHPDHWLLDGVKLNIILSLVRQAFQWAREVSPMQPLTTAVWDFPNSQDEEDVKEYKAVLNNELIELSDIISIHCYCSPDELERNLVELAAQERGPVLVTEFMARPQNSTLINSLPVLRQQGAWGYTWGLFQGRSNTHVPWNTWLDTEIGKEDPWFHDVFHSNGTAYSAEELKAVWWVSIGSQLRL</sequence>
<dbReference type="EMBL" id="CAJNIZ010008379">
    <property type="protein sequence ID" value="CAE7266649.1"/>
    <property type="molecule type" value="Genomic_DNA"/>
</dbReference>